<dbReference type="GO" id="GO:0005794">
    <property type="term" value="C:Golgi apparatus"/>
    <property type="evidence" value="ECO:0007669"/>
    <property type="project" value="TreeGrafter"/>
</dbReference>
<dbReference type="GO" id="GO:0005975">
    <property type="term" value="P:carbohydrate metabolic process"/>
    <property type="evidence" value="ECO:0007669"/>
    <property type="project" value="InterPro"/>
</dbReference>
<dbReference type="InterPro" id="IPR003859">
    <property type="entry name" value="Galactosyl_T"/>
</dbReference>
<dbReference type="EMBL" id="JWZT01004858">
    <property type="protein sequence ID" value="KII62866.1"/>
    <property type="molecule type" value="Genomic_DNA"/>
</dbReference>
<dbReference type="Gene3D" id="3.90.550.10">
    <property type="entry name" value="Spore Coat Polysaccharide Biosynthesis Protein SpsA, Chain A"/>
    <property type="match status" value="1"/>
</dbReference>
<gene>
    <name evidence="3" type="ORF">RF11_12227</name>
</gene>
<evidence type="ECO:0000313" key="3">
    <source>
        <dbReference type="EMBL" id="KII62866.1"/>
    </source>
</evidence>
<organism evidence="3 4">
    <name type="scientific">Thelohanellus kitauei</name>
    <name type="common">Myxosporean</name>
    <dbReference type="NCBI Taxonomy" id="669202"/>
    <lineage>
        <taxon>Eukaryota</taxon>
        <taxon>Metazoa</taxon>
        <taxon>Cnidaria</taxon>
        <taxon>Myxozoa</taxon>
        <taxon>Myxosporea</taxon>
        <taxon>Bivalvulida</taxon>
        <taxon>Platysporina</taxon>
        <taxon>Myxobolidae</taxon>
        <taxon>Thelohanellus</taxon>
    </lineage>
</organism>
<sequence length="119" mass="14286">MSNDYWGWGREDDDLKKRFQREHIPIRREIDFSDSKPPYFIHDHPIGDHRDFSNLAHNTEVFNFFILILKSKRFNTGLSTLKYKLVRVNIQTINNVAYTYIKVELNCQNANKKYVHPSR</sequence>
<feature type="domain" description="Galactosyltransferase C-terminal" evidence="2">
    <location>
        <begin position="1"/>
        <end position="28"/>
    </location>
</feature>
<dbReference type="InterPro" id="IPR029044">
    <property type="entry name" value="Nucleotide-diphossugar_trans"/>
</dbReference>
<evidence type="ECO:0000256" key="1">
    <source>
        <dbReference type="ARBA" id="ARBA00022679"/>
    </source>
</evidence>
<reference evidence="3 4" key="1">
    <citation type="journal article" date="2014" name="Genome Biol. Evol.">
        <title>The genome of the myxosporean Thelohanellus kitauei shows adaptations to nutrient acquisition within its fish host.</title>
        <authorList>
            <person name="Yang Y."/>
            <person name="Xiong J."/>
            <person name="Zhou Z."/>
            <person name="Huo F."/>
            <person name="Miao W."/>
            <person name="Ran C."/>
            <person name="Liu Y."/>
            <person name="Zhang J."/>
            <person name="Feng J."/>
            <person name="Wang M."/>
            <person name="Wang M."/>
            <person name="Wang L."/>
            <person name="Yao B."/>
        </authorList>
    </citation>
    <scope>NUCLEOTIDE SEQUENCE [LARGE SCALE GENOMIC DNA]</scope>
    <source>
        <strain evidence="3">Wuqing</strain>
    </source>
</reference>
<evidence type="ECO:0000313" key="4">
    <source>
        <dbReference type="Proteomes" id="UP000031668"/>
    </source>
</evidence>
<dbReference type="InterPro" id="IPR027791">
    <property type="entry name" value="Galactosyl_T_C"/>
</dbReference>
<proteinExistence type="predicted"/>
<dbReference type="PANTHER" id="PTHR19300">
    <property type="entry name" value="BETA-1,4-GALACTOSYLTRANSFERASE"/>
    <property type="match status" value="1"/>
</dbReference>
<keyword evidence="1" id="KW-0808">Transferase</keyword>
<dbReference type="AlphaFoldDB" id="A0A0C2MMJ7"/>
<evidence type="ECO:0000259" key="2">
    <source>
        <dbReference type="Pfam" id="PF02709"/>
    </source>
</evidence>
<dbReference type="OrthoDB" id="6020664at2759"/>
<dbReference type="Proteomes" id="UP000031668">
    <property type="component" value="Unassembled WGS sequence"/>
</dbReference>
<accession>A0A0C2MMJ7</accession>
<comment type="caution">
    <text evidence="3">The sequence shown here is derived from an EMBL/GenBank/DDBJ whole genome shotgun (WGS) entry which is preliminary data.</text>
</comment>
<dbReference type="PANTHER" id="PTHR19300:SF30">
    <property type="entry name" value="BETA-1,4-GALACTOSYLTRANSFERASE 7"/>
    <property type="match status" value="1"/>
</dbReference>
<protein>
    <recommendedName>
        <fullName evidence="2">Galactosyltransferase C-terminal domain-containing protein</fullName>
    </recommendedName>
</protein>
<dbReference type="GO" id="GO:0008378">
    <property type="term" value="F:galactosyltransferase activity"/>
    <property type="evidence" value="ECO:0007669"/>
    <property type="project" value="TreeGrafter"/>
</dbReference>
<name>A0A0C2MMJ7_THEKT</name>
<dbReference type="Pfam" id="PF02709">
    <property type="entry name" value="Glyco_transf_7C"/>
    <property type="match status" value="1"/>
</dbReference>
<keyword evidence="4" id="KW-1185">Reference proteome</keyword>